<comment type="caution">
    <text evidence="3">The sequence shown here is derived from an EMBL/GenBank/DDBJ whole genome shotgun (WGS) entry which is preliminary data.</text>
</comment>
<dbReference type="InterPro" id="IPR013549">
    <property type="entry name" value="DUF1731"/>
</dbReference>
<dbReference type="CDD" id="cd05242">
    <property type="entry name" value="SDR_a8"/>
    <property type="match status" value="1"/>
</dbReference>
<dbReference type="InterPro" id="IPR010099">
    <property type="entry name" value="SDR39U1"/>
</dbReference>
<keyword evidence="4" id="KW-1185">Reference proteome</keyword>
<dbReference type="Pfam" id="PF01370">
    <property type="entry name" value="Epimerase"/>
    <property type="match status" value="1"/>
</dbReference>
<evidence type="ECO:0000313" key="4">
    <source>
        <dbReference type="Proteomes" id="UP001465755"/>
    </source>
</evidence>
<name>A0AAW1NV93_9CHLO</name>
<gene>
    <name evidence="3" type="ORF">WJX73_006995</name>
</gene>
<dbReference type="PANTHER" id="PTHR11092">
    <property type="entry name" value="SUGAR NUCLEOTIDE EPIMERASE RELATED"/>
    <property type="match status" value="1"/>
</dbReference>
<feature type="domain" description="DUF1731" evidence="2">
    <location>
        <begin position="329"/>
        <end position="375"/>
    </location>
</feature>
<dbReference type="EMBL" id="JALJOQ010000121">
    <property type="protein sequence ID" value="KAK9795931.1"/>
    <property type="molecule type" value="Genomic_DNA"/>
</dbReference>
<evidence type="ECO:0000313" key="3">
    <source>
        <dbReference type="EMBL" id="KAK9795931.1"/>
    </source>
</evidence>
<dbReference type="SUPFAM" id="SSF51735">
    <property type="entry name" value="NAD(P)-binding Rossmann-fold domains"/>
    <property type="match status" value="1"/>
</dbReference>
<organism evidence="3 4">
    <name type="scientific">Symbiochloris irregularis</name>
    <dbReference type="NCBI Taxonomy" id="706552"/>
    <lineage>
        <taxon>Eukaryota</taxon>
        <taxon>Viridiplantae</taxon>
        <taxon>Chlorophyta</taxon>
        <taxon>core chlorophytes</taxon>
        <taxon>Trebouxiophyceae</taxon>
        <taxon>Trebouxiales</taxon>
        <taxon>Trebouxiaceae</taxon>
        <taxon>Symbiochloris</taxon>
    </lineage>
</organism>
<feature type="domain" description="NAD-dependent epimerase/dehydratase" evidence="1">
    <location>
        <begin position="82"/>
        <end position="294"/>
    </location>
</feature>
<evidence type="ECO:0000259" key="1">
    <source>
        <dbReference type="Pfam" id="PF01370"/>
    </source>
</evidence>
<accession>A0AAW1NV93</accession>
<dbReference type="NCBIfam" id="TIGR01777">
    <property type="entry name" value="yfcH"/>
    <property type="match status" value="1"/>
</dbReference>
<sequence length="379" mass="40566">MQSQVFLRHTPGCGTGVNRQVRHVGRASAFGNTFTRLILQSSQCGCSVSTLEASNKARRVSGRRAAARNAARAASASQKLTVAVTGATGLVGTRLVQRLAREGHNVRVLTRDVGNAKDKLRSRNTQFYGPRSWSEAVSGASGVINLAGEPISTRWTNTVKREIKRSRIETTRALVAAINACPKNRRPKVLVSTSAVGFYGTSETQTFSEASAAGNDYLAEVCREWEAQASKADVDRVVILRTGIVLAKEGGAVGKMLPVFKLFAGGPLGTGQQWCSWIHRDDLVSLYMEALTNSAFRGSYNATAPNPVRMAELCSVLGSRLGRPSWLPVPSFAISALLGAGASVVLEGQKVLPKKTLENGFEFQYSKLDPAISNILAGS</sequence>
<dbReference type="Proteomes" id="UP001465755">
    <property type="component" value="Unassembled WGS sequence"/>
</dbReference>
<protein>
    <submittedName>
        <fullName evidence="3">Uncharacterized protein</fullName>
    </submittedName>
</protein>
<dbReference type="PANTHER" id="PTHR11092:SF0">
    <property type="entry name" value="EPIMERASE FAMILY PROTEIN SDR39U1"/>
    <property type="match status" value="1"/>
</dbReference>
<proteinExistence type="predicted"/>
<dbReference type="Gene3D" id="3.40.50.720">
    <property type="entry name" value="NAD(P)-binding Rossmann-like Domain"/>
    <property type="match status" value="1"/>
</dbReference>
<dbReference type="InterPro" id="IPR001509">
    <property type="entry name" value="Epimerase_deHydtase"/>
</dbReference>
<evidence type="ECO:0000259" key="2">
    <source>
        <dbReference type="Pfam" id="PF08338"/>
    </source>
</evidence>
<dbReference type="AlphaFoldDB" id="A0AAW1NV93"/>
<dbReference type="InterPro" id="IPR036291">
    <property type="entry name" value="NAD(P)-bd_dom_sf"/>
</dbReference>
<reference evidence="3 4" key="1">
    <citation type="journal article" date="2024" name="Nat. Commun.">
        <title>Phylogenomics reveals the evolutionary origins of lichenization in chlorophyte algae.</title>
        <authorList>
            <person name="Puginier C."/>
            <person name="Libourel C."/>
            <person name="Otte J."/>
            <person name="Skaloud P."/>
            <person name="Haon M."/>
            <person name="Grisel S."/>
            <person name="Petersen M."/>
            <person name="Berrin J.G."/>
            <person name="Delaux P.M."/>
            <person name="Dal Grande F."/>
            <person name="Keller J."/>
        </authorList>
    </citation>
    <scope>NUCLEOTIDE SEQUENCE [LARGE SCALE GENOMIC DNA]</scope>
    <source>
        <strain evidence="3 4">SAG 2036</strain>
    </source>
</reference>
<dbReference type="Pfam" id="PF08338">
    <property type="entry name" value="DUF1731"/>
    <property type="match status" value="1"/>
</dbReference>